<reference evidence="2" key="2">
    <citation type="submission" date="2014-07" db="EMBL/GenBank/DDBJ databases">
        <authorList>
            <person name="Hull J."/>
        </authorList>
    </citation>
    <scope>NUCLEOTIDE SEQUENCE</scope>
</reference>
<accession>A0A0A9XSQ5</accession>
<keyword evidence="2" id="KW-0436">Ligase</keyword>
<proteinExistence type="predicted"/>
<organism evidence="2">
    <name type="scientific">Lygus hesperus</name>
    <name type="common">Western plant bug</name>
    <dbReference type="NCBI Taxonomy" id="30085"/>
    <lineage>
        <taxon>Eukaryota</taxon>
        <taxon>Metazoa</taxon>
        <taxon>Ecdysozoa</taxon>
        <taxon>Arthropoda</taxon>
        <taxon>Hexapoda</taxon>
        <taxon>Insecta</taxon>
        <taxon>Pterygota</taxon>
        <taxon>Neoptera</taxon>
        <taxon>Paraneoptera</taxon>
        <taxon>Hemiptera</taxon>
        <taxon>Heteroptera</taxon>
        <taxon>Panheteroptera</taxon>
        <taxon>Cimicomorpha</taxon>
        <taxon>Miridae</taxon>
        <taxon>Mirini</taxon>
        <taxon>Lygus</taxon>
    </lineage>
</organism>
<gene>
    <name evidence="2" type="primary">murD_8</name>
    <name evidence="1" type="synonym">murD_7</name>
    <name evidence="2" type="ORF">CM83_5803</name>
    <name evidence="1" type="ORF">CM83_5805</name>
    <name evidence="3" type="ORF">g.27519</name>
</gene>
<sequence>MDESTGDGSADTEQYLAWKSGMRSEIKVVNATNVFEDMAPTPVLPIQPRPAPHDGSELRIPRGMRYYEDARPPIVSAEEYISSSQNERVVYQDSDDSGLRYLLNVQEEARQLPFSVRAVCVETKATEYISWETVVQVVQQIHMRCRNDWKASRQLLSTDSTVQQYLTVAPLLLDPMDGRTDM</sequence>
<dbReference type="EMBL" id="GBHO01023507">
    <property type="protein sequence ID" value="JAG20097.1"/>
    <property type="molecule type" value="Transcribed_RNA"/>
</dbReference>
<dbReference type="EMBL" id="GBHO01023504">
    <property type="protein sequence ID" value="JAG20100.1"/>
    <property type="molecule type" value="Transcribed_RNA"/>
</dbReference>
<dbReference type="EMBL" id="GDHC01015954">
    <property type="protein sequence ID" value="JAQ02675.1"/>
    <property type="molecule type" value="Transcribed_RNA"/>
</dbReference>
<reference evidence="3" key="3">
    <citation type="journal article" date="2016" name="Gigascience">
        <title>De novo construction of an expanded transcriptome assembly for the western tarnished plant bug, Lygus hesperus.</title>
        <authorList>
            <person name="Tassone E.E."/>
            <person name="Geib S.M."/>
            <person name="Hall B."/>
            <person name="Fabrick J.A."/>
            <person name="Brent C.S."/>
            <person name="Hull J.J."/>
        </authorList>
    </citation>
    <scope>NUCLEOTIDE SEQUENCE</scope>
</reference>
<reference evidence="2" key="1">
    <citation type="journal article" date="2014" name="PLoS ONE">
        <title>Transcriptome-Based Identification of ABC Transporters in the Western Tarnished Plant Bug Lygus hesperus.</title>
        <authorList>
            <person name="Hull J.J."/>
            <person name="Chaney K."/>
            <person name="Geib S.M."/>
            <person name="Fabrick J.A."/>
            <person name="Brent C.S."/>
            <person name="Walsh D."/>
            <person name="Lavine L.C."/>
        </authorList>
    </citation>
    <scope>NUCLEOTIDE SEQUENCE</scope>
</reference>
<evidence type="ECO:0000313" key="3">
    <source>
        <dbReference type="EMBL" id="JAQ02675.1"/>
    </source>
</evidence>
<evidence type="ECO:0000313" key="1">
    <source>
        <dbReference type="EMBL" id="JAG20097.1"/>
    </source>
</evidence>
<name>A0A0A9XSQ5_LYGHE</name>
<dbReference type="GO" id="GO:0016874">
    <property type="term" value="F:ligase activity"/>
    <property type="evidence" value="ECO:0007669"/>
    <property type="project" value="UniProtKB-KW"/>
</dbReference>
<dbReference type="AlphaFoldDB" id="A0A0A9XSQ5"/>
<protein>
    <submittedName>
        <fullName evidence="2">UDP-N-acetylmuramoylalanine--D-glutamate ligase</fullName>
    </submittedName>
</protein>
<evidence type="ECO:0000313" key="2">
    <source>
        <dbReference type="EMBL" id="JAG20100.1"/>
    </source>
</evidence>